<feature type="domain" description="Glycoside hydrolase family 5" evidence="6">
    <location>
        <begin position="83"/>
        <end position="144"/>
    </location>
</feature>
<evidence type="ECO:0000256" key="1">
    <source>
        <dbReference type="ARBA" id="ARBA00005641"/>
    </source>
</evidence>
<dbReference type="Pfam" id="PF00150">
    <property type="entry name" value="Cellulase"/>
    <property type="match status" value="1"/>
</dbReference>
<sequence>MKFSMLALATTLLTASASPATRLVQIKDKKFQDASGADLVMKGPNIVMKGPPYLPAVAGDAPCDDSLGVDPLTGEKGTCSTFNQADVDNIKAQGWNMIRLGVVWAGAQPTDGDSLDAAFLERLHAILDLADANGLYVILDNHGDMVSSAGCGNGLPMWFAQEAAPDLIGKPITTGLPYSLVSSINVKNVGGYDTEGCGSDGAKWAEHAGDPNYNLLNECCLAMNSPNPAGLGYTKINQKIMDYMVQDGQGRDKFI</sequence>
<dbReference type="Gene3D" id="3.20.20.80">
    <property type="entry name" value="Glycosidases"/>
    <property type="match status" value="1"/>
</dbReference>
<gene>
    <name evidence="7" type="ORF">TeGR_g2918</name>
</gene>
<keyword evidence="3 4" id="KW-0326">Glycosidase</keyword>
<reference evidence="7 8" key="1">
    <citation type="journal article" date="2023" name="Commun. Biol.">
        <title>Genome analysis of Parmales, the sister group of diatoms, reveals the evolutionary specialization of diatoms from phago-mixotrophs to photoautotrophs.</title>
        <authorList>
            <person name="Ban H."/>
            <person name="Sato S."/>
            <person name="Yoshikawa S."/>
            <person name="Yamada K."/>
            <person name="Nakamura Y."/>
            <person name="Ichinomiya M."/>
            <person name="Sato N."/>
            <person name="Blanc-Mathieu R."/>
            <person name="Endo H."/>
            <person name="Kuwata A."/>
            <person name="Ogata H."/>
        </authorList>
    </citation>
    <scope>NUCLEOTIDE SEQUENCE [LARGE SCALE GENOMIC DNA]</scope>
</reference>
<evidence type="ECO:0000256" key="4">
    <source>
        <dbReference type="RuleBase" id="RU361153"/>
    </source>
</evidence>
<feature type="non-terminal residue" evidence="7">
    <location>
        <position position="255"/>
    </location>
</feature>
<dbReference type="SUPFAM" id="SSF51445">
    <property type="entry name" value="(Trans)glycosidases"/>
    <property type="match status" value="1"/>
</dbReference>
<feature type="chain" id="PRO_5047245325" description="Glycoside hydrolase family 5 domain-containing protein" evidence="5">
    <location>
        <begin position="18"/>
        <end position="255"/>
    </location>
</feature>
<evidence type="ECO:0000256" key="2">
    <source>
        <dbReference type="ARBA" id="ARBA00022801"/>
    </source>
</evidence>
<dbReference type="InterPro" id="IPR017853">
    <property type="entry name" value="GH"/>
</dbReference>
<dbReference type="PANTHER" id="PTHR31308:SF3">
    <property type="entry name" value="ENDOGLYCOCERAMIDASE"/>
    <property type="match status" value="1"/>
</dbReference>
<evidence type="ECO:0000256" key="3">
    <source>
        <dbReference type="ARBA" id="ARBA00023295"/>
    </source>
</evidence>
<keyword evidence="8" id="KW-1185">Reference proteome</keyword>
<keyword evidence="2 4" id="KW-0378">Hydrolase</keyword>
<evidence type="ECO:0000313" key="8">
    <source>
        <dbReference type="Proteomes" id="UP001165060"/>
    </source>
</evidence>
<dbReference type="PANTHER" id="PTHR31308">
    <property type="match status" value="1"/>
</dbReference>
<feature type="signal peptide" evidence="5">
    <location>
        <begin position="1"/>
        <end position="17"/>
    </location>
</feature>
<dbReference type="Proteomes" id="UP001165060">
    <property type="component" value="Unassembled WGS sequence"/>
</dbReference>
<comment type="similarity">
    <text evidence="1 4">Belongs to the glycosyl hydrolase 5 (cellulase A) family.</text>
</comment>
<dbReference type="InterPro" id="IPR001547">
    <property type="entry name" value="Glyco_hydro_5"/>
</dbReference>
<keyword evidence="5" id="KW-0732">Signal</keyword>
<protein>
    <recommendedName>
        <fullName evidence="6">Glycoside hydrolase family 5 domain-containing protein</fullName>
    </recommendedName>
</protein>
<dbReference type="EMBL" id="BRYB01006801">
    <property type="protein sequence ID" value="GMI57178.1"/>
    <property type="molecule type" value="Genomic_DNA"/>
</dbReference>
<dbReference type="InterPro" id="IPR052066">
    <property type="entry name" value="Glycosphingolipid_Hydrolases"/>
</dbReference>
<evidence type="ECO:0000313" key="7">
    <source>
        <dbReference type="EMBL" id="GMI57178.1"/>
    </source>
</evidence>
<accession>A0ABQ6NCK6</accession>
<organism evidence="7 8">
    <name type="scientific">Tetraparma gracilis</name>
    <dbReference type="NCBI Taxonomy" id="2962635"/>
    <lineage>
        <taxon>Eukaryota</taxon>
        <taxon>Sar</taxon>
        <taxon>Stramenopiles</taxon>
        <taxon>Ochrophyta</taxon>
        <taxon>Bolidophyceae</taxon>
        <taxon>Parmales</taxon>
        <taxon>Triparmaceae</taxon>
        <taxon>Tetraparma</taxon>
    </lineage>
</organism>
<name>A0ABQ6NCK6_9STRA</name>
<evidence type="ECO:0000256" key="5">
    <source>
        <dbReference type="SAM" id="SignalP"/>
    </source>
</evidence>
<evidence type="ECO:0000259" key="6">
    <source>
        <dbReference type="Pfam" id="PF00150"/>
    </source>
</evidence>
<comment type="caution">
    <text evidence="7">The sequence shown here is derived from an EMBL/GenBank/DDBJ whole genome shotgun (WGS) entry which is preliminary data.</text>
</comment>
<proteinExistence type="inferred from homology"/>